<dbReference type="Pfam" id="PF01757">
    <property type="entry name" value="Acyl_transf_3"/>
    <property type="match status" value="1"/>
</dbReference>
<feature type="transmembrane region" description="Helical" evidence="1">
    <location>
        <begin position="290"/>
        <end position="309"/>
    </location>
</feature>
<evidence type="ECO:0000256" key="1">
    <source>
        <dbReference type="SAM" id="Phobius"/>
    </source>
</evidence>
<sequence length="366" mass="41550">MTPSLSLYFDFVRALAAIVVVLHHYSQHLVKAEFGRVVFPHLGQEAVITFFVLSGFVISWVVDTKCPSVEEFLTKRLARFYSVMVPAIAILGLCYLVTMQLEPQLYRYQGDGEYFWLKSLFTLGFLNFNAVVYQVKLPGGSPFWSLTYEFWYYVVFALWVFSKRRWLASAGTASVFVLLGWDAFLLWPVWLTGVAIYRLSKRITLTPAQAQVLFGLSLSLMVSLYLSGWRYSVLSLATYIDSANSLRYAQAAPYFLALGCLMGINFLAVKSWSVQRQLMLPTLVEQEIRHLAGVSFTLYLTHVPLMLLLRGGLRGYGFPFLIPALAILIVYWIGRPIENSKTFYRQALQTLGQQLATIAPFLGNRA</sequence>
<dbReference type="Proteomes" id="UP000615026">
    <property type="component" value="Unassembled WGS sequence"/>
</dbReference>
<dbReference type="GO" id="GO:0016747">
    <property type="term" value="F:acyltransferase activity, transferring groups other than amino-acyl groups"/>
    <property type="evidence" value="ECO:0007669"/>
    <property type="project" value="InterPro"/>
</dbReference>
<dbReference type="PANTHER" id="PTHR23028:SF131">
    <property type="entry name" value="BLR2367 PROTEIN"/>
    <property type="match status" value="1"/>
</dbReference>
<name>A0A928ZTI2_LEPEC</name>
<accession>A0A928ZTI2</accession>
<feature type="transmembrane region" description="Helical" evidence="1">
    <location>
        <begin position="315"/>
        <end position="334"/>
    </location>
</feature>
<feature type="transmembrane region" description="Helical" evidence="1">
    <location>
        <begin position="83"/>
        <end position="101"/>
    </location>
</feature>
<dbReference type="EMBL" id="JADEXP010000013">
    <property type="protein sequence ID" value="MBE9065609.1"/>
    <property type="molecule type" value="Genomic_DNA"/>
</dbReference>
<evidence type="ECO:0000313" key="3">
    <source>
        <dbReference type="EMBL" id="MBE9065609.1"/>
    </source>
</evidence>
<feature type="transmembrane region" description="Helical" evidence="1">
    <location>
        <begin position="251"/>
        <end position="269"/>
    </location>
</feature>
<organism evidence="3 4">
    <name type="scientific">Leptolyngbya cf. ectocarpi LEGE 11479</name>
    <dbReference type="NCBI Taxonomy" id="1828722"/>
    <lineage>
        <taxon>Bacteria</taxon>
        <taxon>Bacillati</taxon>
        <taxon>Cyanobacteriota</taxon>
        <taxon>Cyanophyceae</taxon>
        <taxon>Leptolyngbyales</taxon>
        <taxon>Leptolyngbyaceae</taxon>
        <taxon>Leptolyngbya group</taxon>
        <taxon>Leptolyngbya</taxon>
    </lineage>
</organism>
<dbReference type="GO" id="GO:0000271">
    <property type="term" value="P:polysaccharide biosynthetic process"/>
    <property type="evidence" value="ECO:0007669"/>
    <property type="project" value="TreeGrafter"/>
</dbReference>
<evidence type="ECO:0000259" key="2">
    <source>
        <dbReference type="Pfam" id="PF01757"/>
    </source>
</evidence>
<keyword evidence="3" id="KW-0012">Acyltransferase</keyword>
<keyword evidence="1" id="KW-0472">Membrane</keyword>
<evidence type="ECO:0000313" key="4">
    <source>
        <dbReference type="Proteomes" id="UP000615026"/>
    </source>
</evidence>
<feature type="transmembrane region" description="Helical" evidence="1">
    <location>
        <begin position="46"/>
        <end position="62"/>
    </location>
</feature>
<feature type="transmembrane region" description="Helical" evidence="1">
    <location>
        <begin position="113"/>
        <end position="131"/>
    </location>
</feature>
<dbReference type="GO" id="GO:0016020">
    <property type="term" value="C:membrane"/>
    <property type="evidence" value="ECO:0007669"/>
    <property type="project" value="TreeGrafter"/>
</dbReference>
<feature type="transmembrane region" description="Helical" evidence="1">
    <location>
        <begin position="173"/>
        <end position="200"/>
    </location>
</feature>
<dbReference type="RefSeq" id="WP_193990701.1">
    <property type="nucleotide sequence ID" value="NZ_JADEXP010000013.1"/>
</dbReference>
<reference evidence="3" key="1">
    <citation type="submission" date="2020-10" db="EMBL/GenBank/DDBJ databases">
        <authorList>
            <person name="Castelo-Branco R."/>
            <person name="Eusebio N."/>
            <person name="Adriana R."/>
            <person name="Vieira A."/>
            <person name="Brugerolle De Fraissinette N."/>
            <person name="Rezende De Castro R."/>
            <person name="Schneider M.P."/>
            <person name="Vasconcelos V."/>
            <person name="Leao P.N."/>
        </authorList>
    </citation>
    <scope>NUCLEOTIDE SEQUENCE</scope>
    <source>
        <strain evidence="3">LEGE 11479</strain>
    </source>
</reference>
<keyword evidence="1" id="KW-0812">Transmembrane</keyword>
<keyword evidence="3" id="KW-0808">Transferase</keyword>
<feature type="transmembrane region" description="Helical" evidence="1">
    <location>
        <begin position="212"/>
        <end position="231"/>
    </location>
</feature>
<feature type="domain" description="Acyltransferase 3" evidence="2">
    <location>
        <begin position="8"/>
        <end position="330"/>
    </location>
</feature>
<proteinExistence type="predicted"/>
<dbReference type="InterPro" id="IPR050879">
    <property type="entry name" value="Acyltransferase_3"/>
</dbReference>
<gene>
    <name evidence="3" type="ORF">IQ260_02975</name>
</gene>
<feature type="transmembrane region" description="Helical" evidence="1">
    <location>
        <begin position="7"/>
        <end position="26"/>
    </location>
</feature>
<dbReference type="AlphaFoldDB" id="A0A928ZTI2"/>
<keyword evidence="1" id="KW-1133">Transmembrane helix</keyword>
<protein>
    <submittedName>
        <fullName evidence="3">Acyltransferase</fullName>
    </submittedName>
</protein>
<keyword evidence="4" id="KW-1185">Reference proteome</keyword>
<comment type="caution">
    <text evidence="3">The sequence shown here is derived from an EMBL/GenBank/DDBJ whole genome shotgun (WGS) entry which is preliminary data.</text>
</comment>
<feature type="transmembrane region" description="Helical" evidence="1">
    <location>
        <begin position="143"/>
        <end position="161"/>
    </location>
</feature>
<dbReference type="PANTHER" id="PTHR23028">
    <property type="entry name" value="ACETYLTRANSFERASE"/>
    <property type="match status" value="1"/>
</dbReference>
<dbReference type="InterPro" id="IPR002656">
    <property type="entry name" value="Acyl_transf_3_dom"/>
</dbReference>